<comment type="similarity">
    <text evidence="1">Belongs to the protein kinase superfamily. ADCK protein kinase family.</text>
</comment>
<keyword evidence="5" id="KW-1185">Reference proteome</keyword>
<evidence type="ECO:0000313" key="5">
    <source>
        <dbReference type="Proteomes" id="UP000054845"/>
    </source>
</evidence>
<dbReference type="InterPro" id="IPR052402">
    <property type="entry name" value="ADCK_kinase"/>
</dbReference>
<feature type="domain" description="ABC1 atypical kinase-like" evidence="3">
    <location>
        <begin position="198"/>
        <end position="248"/>
    </location>
</feature>
<dbReference type="SUPFAM" id="SSF56112">
    <property type="entry name" value="Protein kinase-like (PK-like)"/>
    <property type="match status" value="1"/>
</dbReference>
<evidence type="ECO:0000259" key="3">
    <source>
        <dbReference type="Pfam" id="PF03109"/>
    </source>
</evidence>
<dbReference type="InterPro" id="IPR004147">
    <property type="entry name" value="ABC1_dom"/>
</dbReference>
<keyword evidence="2" id="KW-1133">Transmembrane helix</keyword>
<dbReference type="GO" id="GO:0005739">
    <property type="term" value="C:mitochondrion"/>
    <property type="evidence" value="ECO:0007669"/>
    <property type="project" value="TreeGrafter"/>
</dbReference>
<dbReference type="STRING" id="401625.A0A0P1BIM9"/>
<dbReference type="Pfam" id="PF03109">
    <property type="entry name" value="ABC1"/>
    <property type="match status" value="2"/>
</dbReference>
<reference evidence="4 5" key="1">
    <citation type="submission" date="2014-09" db="EMBL/GenBank/DDBJ databases">
        <authorList>
            <person name="Magalhaes I.L.F."/>
            <person name="Oliveira U."/>
            <person name="Santos F.R."/>
            <person name="Vidigal T.H.D.A."/>
            <person name="Brescovit A.D."/>
            <person name="Santos A.J."/>
        </authorList>
    </citation>
    <scope>NUCLEOTIDE SEQUENCE [LARGE SCALE GENOMIC DNA]</scope>
</reference>
<dbReference type="PANTHER" id="PTHR45890">
    <property type="entry name" value="AARF DOMAIN CONTAINING KINASE 2 (PREDICTED)"/>
    <property type="match status" value="1"/>
</dbReference>
<dbReference type="CDD" id="cd13971">
    <property type="entry name" value="ADCK2-like"/>
    <property type="match status" value="1"/>
</dbReference>
<sequence length="700" mass="79184">MQSSIRLLSTSPSSHSKWSGAQRWWTVALPASAVGLGLTIYLHSAVRAESDEPEDAKSSPHEHEDSKAFAPSVEALDNEPSAHLIIRILSSIGSTLNIYIIEPLGTTKRFVVLFCLFMPVLLTIPMIWVGSRKKKGPLGRRRRVRRDEEGQRWGAIWWYGFLVKQMERAGPTFIKLAQWAGSRRDLFPEELCMLLGKLHSNGKAHSFAYTKKVIERVFGKPFDEIFEEFPHEPLGIGAVAQVYKAKLNPELLPPAYLTEKRERARSTEVSRQLALTYEDDSAPPAVPTASVAIKVLHPKVHRTINRDIKIMSFFANLINLIPGAEWLSFPEEVEVFASMMFSQLDLRNEAKHLRRFEENFKKRRAAVSFPRPLFEFSTREILFEEYEDALPLKHFLNMGGAAFDHRIATLGLDAFLNMLLIDNFTHADLHPGNIMIKFYKPTTSSMLHDLFTRILSRFDSDYARGAKKGAPSADDQVDQSVVERLRPLKNDAEAWLDELERLDALGYQPELVLIDAGLTVELTPLNRRNFLDLFGAVAEFDGALAGRLMVERCRSPDLVIDEETFALKMQDLVLSVKSKTFSLGKIRIGDVLSNVLQSVRNHHVKMEPDFVNTVISILLLEGIGRSLDPNMDLFQAALPILRGGLRTADAKTMMTHRPDMKHLGPMLKIWLWMEARSWITALADPTLVNGFTRYGWLSGD</sequence>
<dbReference type="InterPro" id="IPR011009">
    <property type="entry name" value="Kinase-like_dom_sf"/>
</dbReference>
<keyword evidence="2" id="KW-0812">Transmembrane</keyword>
<evidence type="ECO:0000256" key="2">
    <source>
        <dbReference type="SAM" id="Phobius"/>
    </source>
</evidence>
<evidence type="ECO:0000256" key="1">
    <source>
        <dbReference type="ARBA" id="ARBA00009670"/>
    </source>
</evidence>
<dbReference type="AlphaFoldDB" id="A0A0P1BIM9"/>
<feature type="transmembrane region" description="Helical" evidence="2">
    <location>
        <begin position="24"/>
        <end position="43"/>
    </location>
</feature>
<protein>
    <submittedName>
        <fullName evidence="4">Abc1-domain-containing protein</fullName>
    </submittedName>
</protein>
<organism evidence="4 5">
    <name type="scientific">Ceraceosorus bombacis</name>
    <dbReference type="NCBI Taxonomy" id="401625"/>
    <lineage>
        <taxon>Eukaryota</taxon>
        <taxon>Fungi</taxon>
        <taxon>Dikarya</taxon>
        <taxon>Basidiomycota</taxon>
        <taxon>Ustilaginomycotina</taxon>
        <taxon>Exobasidiomycetes</taxon>
        <taxon>Ceraceosorales</taxon>
        <taxon>Ceraceosoraceae</taxon>
        <taxon>Ceraceosorus</taxon>
    </lineage>
</organism>
<feature type="transmembrane region" description="Helical" evidence="2">
    <location>
        <begin position="110"/>
        <end position="130"/>
    </location>
</feature>
<evidence type="ECO:0000313" key="4">
    <source>
        <dbReference type="EMBL" id="CEH15702.1"/>
    </source>
</evidence>
<dbReference type="EMBL" id="CCYA01000272">
    <property type="protein sequence ID" value="CEH15702.1"/>
    <property type="molecule type" value="Genomic_DNA"/>
</dbReference>
<dbReference type="OrthoDB" id="1290869at2759"/>
<dbReference type="PANTHER" id="PTHR45890:SF1">
    <property type="entry name" value="AARF DOMAIN CONTAINING KINASE 2"/>
    <property type="match status" value="1"/>
</dbReference>
<proteinExistence type="inferred from homology"/>
<feature type="domain" description="ABC1 atypical kinase-like" evidence="3">
    <location>
        <begin position="290"/>
        <end position="437"/>
    </location>
</feature>
<accession>A0A0P1BIM9</accession>
<name>A0A0P1BIM9_9BASI</name>
<dbReference type="Proteomes" id="UP000054845">
    <property type="component" value="Unassembled WGS sequence"/>
</dbReference>
<dbReference type="InterPro" id="IPR044095">
    <property type="entry name" value="ADCK2_dom"/>
</dbReference>
<keyword evidence="2" id="KW-0472">Membrane</keyword>